<gene>
    <name evidence="1" type="ORF">ERS370000_02043</name>
</gene>
<reference evidence="1 2" key="1">
    <citation type="submission" date="2015-09" db="EMBL/GenBank/DDBJ databases">
        <authorList>
            <consortium name="Pathogen Informatics"/>
        </authorList>
    </citation>
    <scope>NUCLEOTIDE SEQUENCE [LARGE SCALE GENOMIC DNA]</scope>
    <source>
        <strain evidence="1 2">2789STDY5608625</strain>
    </source>
</reference>
<accession>A0AAD2IYA7</accession>
<evidence type="ECO:0000313" key="2">
    <source>
        <dbReference type="Proteomes" id="UP000044098"/>
    </source>
</evidence>
<name>A0AAD2IYA7_ACHAE</name>
<dbReference type="AlphaFoldDB" id="A0AAD2IYA7"/>
<dbReference type="Proteomes" id="UP000044098">
    <property type="component" value="Unassembled WGS sequence"/>
</dbReference>
<comment type="caution">
    <text evidence="1">The sequence shown here is derived from an EMBL/GenBank/DDBJ whole genome shotgun (WGS) entry which is preliminary data.</text>
</comment>
<dbReference type="EMBL" id="CYTK01000003">
    <property type="protein sequence ID" value="CUI91478.1"/>
    <property type="molecule type" value="Genomic_DNA"/>
</dbReference>
<sequence>MNWTKVLEDMLTAAEKSAGGAWAKLESYAEQEFQTLVGVASKIQKRQAEKTITEVNAHFLMDQYRLAAKAVLFAIVDLSNIVIQNSWNAAMAVLRKAISSAIGWPLLA</sequence>
<protein>
    <submittedName>
        <fullName evidence="1">Uncharacterized protein</fullName>
    </submittedName>
</protein>
<dbReference type="RefSeq" id="WP_156337352.1">
    <property type="nucleotide sequence ID" value="NZ_CYTK01000003.1"/>
</dbReference>
<organism evidence="1 2">
    <name type="scientific">Achromobacter aegrifaciens</name>
    <dbReference type="NCBI Taxonomy" id="1287736"/>
    <lineage>
        <taxon>Bacteria</taxon>
        <taxon>Pseudomonadati</taxon>
        <taxon>Pseudomonadota</taxon>
        <taxon>Betaproteobacteria</taxon>
        <taxon>Burkholderiales</taxon>
        <taxon>Alcaligenaceae</taxon>
        <taxon>Achromobacter</taxon>
    </lineage>
</organism>
<proteinExistence type="predicted"/>
<evidence type="ECO:0000313" key="1">
    <source>
        <dbReference type="EMBL" id="CUI91478.1"/>
    </source>
</evidence>